<dbReference type="EMBL" id="BPQF01000019">
    <property type="protein sequence ID" value="GJD41234.1"/>
    <property type="molecule type" value="Genomic_DNA"/>
</dbReference>
<name>A0AAV4ZCH5_9HYPH</name>
<dbReference type="InterPro" id="IPR036397">
    <property type="entry name" value="RNaseH_sf"/>
</dbReference>
<gene>
    <name evidence="2" type="ORF">OICFNHDK_3713</name>
</gene>
<evidence type="ECO:0000313" key="3">
    <source>
        <dbReference type="Proteomes" id="UP001055307"/>
    </source>
</evidence>
<accession>A0AAV4ZCH5</accession>
<reference evidence="2" key="2">
    <citation type="submission" date="2021-08" db="EMBL/GenBank/DDBJ databases">
        <authorList>
            <person name="Tani A."/>
            <person name="Ola A."/>
            <person name="Ogura Y."/>
            <person name="Katsura K."/>
            <person name="Hayashi T."/>
        </authorList>
    </citation>
    <scope>NUCLEOTIDE SEQUENCE</scope>
    <source>
        <strain evidence="2">DSM 21893</strain>
    </source>
</reference>
<dbReference type="PROSITE" id="PS50994">
    <property type="entry name" value="INTEGRASE"/>
    <property type="match status" value="1"/>
</dbReference>
<sequence length="168" mass="18824">MRANPRVRESGGGSLCTTMQASDVTATLDLALGAAGLDQARVMQRPRLLSDNGPSYVASDLTDWLGIRGMTHIRGAPCHPRTQGRIQRWHQTLKNRILLEHAYLRGELETQVADFVERDNHARAHESLSNLTPADVYFGRGEGILAERERTKHQTLMDRRLRHHAQAA</sequence>
<dbReference type="GO" id="GO:0015074">
    <property type="term" value="P:DNA integration"/>
    <property type="evidence" value="ECO:0007669"/>
    <property type="project" value="InterPro"/>
</dbReference>
<dbReference type="Gene3D" id="3.30.420.10">
    <property type="entry name" value="Ribonuclease H-like superfamily/Ribonuclease H"/>
    <property type="match status" value="1"/>
</dbReference>
<feature type="domain" description="Integrase catalytic" evidence="1">
    <location>
        <begin position="48"/>
        <end position="141"/>
    </location>
</feature>
<dbReference type="Pfam" id="PF13683">
    <property type="entry name" value="rve_3"/>
    <property type="match status" value="1"/>
</dbReference>
<organism evidence="2 3">
    <name type="scientific">Methylobacterium bullatum</name>
    <dbReference type="NCBI Taxonomy" id="570505"/>
    <lineage>
        <taxon>Bacteria</taxon>
        <taxon>Pseudomonadati</taxon>
        <taxon>Pseudomonadota</taxon>
        <taxon>Alphaproteobacteria</taxon>
        <taxon>Hyphomicrobiales</taxon>
        <taxon>Methylobacteriaceae</taxon>
        <taxon>Methylobacterium</taxon>
    </lineage>
</organism>
<dbReference type="InterPro" id="IPR012337">
    <property type="entry name" value="RNaseH-like_sf"/>
</dbReference>
<dbReference type="GO" id="GO:0003676">
    <property type="term" value="F:nucleic acid binding"/>
    <property type="evidence" value="ECO:0007669"/>
    <property type="project" value="InterPro"/>
</dbReference>
<dbReference type="InterPro" id="IPR001584">
    <property type="entry name" value="Integrase_cat-core"/>
</dbReference>
<dbReference type="Proteomes" id="UP001055307">
    <property type="component" value="Unassembled WGS sequence"/>
</dbReference>
<proteinExistence type="predicted"/>
<evidence type="ECO:0000313" key="2">
    <source>
        <dbReference type="EMBL" id="GJD41234.1"/>
    </source>
</evidence>
<dbReference type="AlphaFoldDB" id="A0AAV4ZCH5"/>
<reference evidence="2" key="1">
    <citation type="journal article" date="2016" name="Front. Microbiol.">
        <title>Genome Sequence of the Piezophilic, Mesophilic Sulfate-Reducing Bacterium Desulfovibrio indicus J2T.</title>
        <authorList>
            <person name="Cao J."/>
            <person name="Maignien L."/>
            <person name="Shao Z."/>
            <person name="Alain K."/>
            <person name="Jebbar M."/>
        </authorList>
    </citation>
    <scope>NUCLEOTIDE SEQUENCE</scope>
    <source>
        <strain evidence="2">DSM 21893</strain>
    </source>
</reference>
<protein>
    <submittedName>
        <fullName evidence="2">IS3 family transposase ISMex16</fullName>
    </submittedName>
</protein>
<evidence type="ECO:0000259" key="1">
    <source>
        <dbReference type="PROSITE" id="PS50994"/>
    </source>
</evidence>
<keyword evidence="3" id="KW-1185">Reference proteome</keyword>
<comment type="caution">
    <text evidence="2">The sequence shown here is derived from an EMBL/GenBank/DDBJ whole genome shotgun (WGS) entry which is preliminary data.</text>
</comment>
<dbReference type="SUPFAM" id="SSF53098">
    <property type="entry name" value="Ribonuclease H-like"/>
    <property type="match status" value="1"/>
</dbReference>